<dbReference type="Proteomes" id="UP000198251">
    <property type="component" value="Chromosome I"/>
</dbReference>
<protein>
    <submittedName>
        <fullName evidence="5">Glycosyltransferase involved in cell wall bisynthesis</fullName>
    </submittedName>
</protein>
<dbReference type="RefSeq" id="WP_089001148.1">
    <property type="nucleotide sequence ID" value="NZ_JBFAAC010000008.1"/>
</dbReference>
<dbReference type="AlphaFoldDB" id="A0A1C5GCF8"/>
<gene>
    <name evidence="5" type="ORF">GA0070610_3709</name>
</gene>
<sequence length="474" mass="50642">MRRDPSDGAGTGDTKPADLPTPVPSDSRDAPRLLLVSYHFPPAETVGARRPAALARFARDHGWDVRVLTAIAPSPEAGDAGLAEASIVRAEPTPRLPRLNRSAGTGTSATSGAAPAPTTLASVRAVAKGWVWKAGMELLVPDPQVNWIRAAVRGFLRGPDRWRPDVIVASGPPFSGFVVASSLARRFGVPWVADYRDLWSVGNEYWVRSGPRRALDRRLEQRVLRTVTTCVTVSEPLADALRSTFGVDARVVMNGIDRRPAPSPAGGPTIPSAATLTLAHTGYVYPGKRDPGPLLDAIALLGPDAARVHVVFAGDDHGIVRAAAERAGVVDSVTLLGHVSAEKSWRIQVEADVLVLLMWNDPRDAGTYTGKIFDYLLAGRPILLLGYEGGVAAELLRTRGAGVVGNDRESIAARLREWLAVKDRTGRVPAVAASALDGLYREDQLSGFLEILREAAERGVPGSRARAATTSRRH</sequence>
<dbReference type="GO" id="GO:0016757">
    <property type="term" value="F:glycosyltransferase activity"/>
    <property type="evidence" value="ECO:0007669"/>
    <property type="project" value="UniProtKB-KW"/>
</dbReference>
<evidence type="ECO:0000313" key="6">
    <source>
        <dbReference type="Proteomes" id="UP000198251"/>
    </source>
</evidence>
<evidence type="ECO:0000256" key="3">
    <source>
        <dbReference type="SAM" id="MobiDB-lite"/>
    </source>
</evidence>
<dbReference type="Pfam" id="PF13579">
    <property type="entry name" value="Glyco_trans_4_4"/>
    <property type="match status" value="1"/>
</dbReference>
<evidence type="ECO:0000313" key="5">
    <source>
        <dbReference type="EMBL" id="SCG17398.1"/>
    </source>
</evidence>
<keyword evidence="2 5" id="KW-0808">Transferase</keyword>
<dbReference type="InterPro" id="IPR028098">
    <property type="entry name" value="Glyco_trans_4-like_N"/>
</dbReference>
<reference evidence="5 6" key="1">
    <citation type="submission" date="2016-06" db="EMBL/GenBank/DDBJ databases">
        <authorList>
            <person name="Kjaerup R.B."/>
            <person name="Dalgaard T.S."/>
            <person name="Juul-Madsen H.R."/>
        </authorList>
    </citation>
    <scope>NUCLEOTIDE SEQUENCE [LARGE SCALE GENOMIC DNA]</scope>
    <source>
        <strain evidence="5 6">DSM 43913</strain>
    </source>
</reference>
<name>A0A1C5GCF8_MICEH</name>
<dbReference type="Gene3D" id="3.40.50.2000">
    <property type="entry name" value="Glycogen Phosphorylase B"/>
    <property type="match status" value="2"/>
</dbReference>
<keyword evidence="1" id="KW-0328">Glycosyltransferase</keyword>
<feature type="region of interest" description="Disordered" evidence="3">
    <location>
        <begin position="1"/>
        <end position="28"/>
    </location>
</feature>
<proteinExistence type="predicted"/>
<feature type="domain" description="Glycosyltransferase subfamily 4-like N-terminal" evidence="4">
    <location>
        <begin position="49"/>
        <end position="252"/>
    </location>
</feature>
<evidence type="ECO:0000259" key="4">
    <source>
        <dbReference type="Pfam" id="PF13579"/>
    </source>
</evidence>
<dbReference type="EMBL" id="LT607733">
    <property type="protein sequence ID" value="SCG17398.1"/>
    <property type="molecule type" value="Genomic_DNA"/>
</dbReference>
<feature type="compositionally biased region" description="Low complexity" evidence="3">
    <location>
        <begin position="102"/>
        <end position="115"/>
    </location>
</feature>
<accession>A0A1C5GCF8</accession>
<dbReference type="SUPFAM" id="SSF53756">
    <property type="entry name" value="UDP-Glycosyltransferase/glycogen phosphorylase"/>
    <property type="match status" value="1"/>
</dbReference>
<feature type="region of interest" description="Disordered" evidence="3">
    <location>
        <begin position="87"/>
        <end position="115"/>
    </location>
</feature>
<evidence type="ECO:0000256" key="2">
    <source>
        <dbReference type="ARBA" id="ARBA00022679"/>
    </source>
</evidence>
<organism evidence="5 6">
    <name type="scientific">Micromonospora echinofusca</name>
    <dbReference type="NCBI Taxonomy" id="47858"/>
    <lineage>
        <taxon>Bacteria</taxon>
        <taxon>Bacillati</taxon>
        <taxon>Actinomycetota</taxon>
        <taxon>Actinomycetes</taxon>
        <taxon>Micromonosporales</taxon>
        <taxon>Micromonosporaceae</taxon>
        <taxon>Micromonospora</taxon>
    </lineage>
</organism>
<dbReference type="GeneID" id="95803439"/>
<evidence type="ECO:0000256" key="1">
    <source>
        <dbReference type="ARBA" id="ARBA00022676"/>
    </source>
</evidence>
<keyword evidence="6" id="KW-1185">Reference proteome</keyword>